<dbReference type="PRINTS" id="PR00412">
    <property type="entry name" value="EPOXHYDRLASE"/>
</dbReference>
<dbReference type="SUPFAM" id="SSF53474">
    <property type="entry name" value="alpha/beta-Hydrolases"/>
    <property type="match status" value="1"/>
</dbReference>
<evidence type="ECO:0000313" key="6">
    <source>
        <dbReference type="Proteomes" id="UP000238217"/>
    </source>
</evidence>
<organism evidence="5 6">
    <name type="scientific">Nesterenkonia sandarakina</name>
    <dbReference type="NCBI Taxonomy" id="272918"/>
    <lineage>
        <taxon>Bacteria</taxon>
        <taxon>Bacillati</taxon>
        <taxon>Actinomycetota</taxon>
        <taxon>Actinomycetes</taxon>
        <taxon>Micrococcales</taxon>
        <taxon>Micrococcaceae</taxon>
        <taxon>Nesterenkonia</taxon>
    </lineage>
</organism>
<dbReference type="GO" id="GO:0004601">
    <property type="term" value="F:peroxidase activity"/>
    <property type="evidence" value="ECO:0007669"/>
    <property type="project" value="UniProtKB-KW"/>
</dbReference>
<dbReference type="EMBL" id="PVTY01000009">
    <property type="protein sequence ID" value="PRZ15261.1"/>
    <property type="molecule type" value="Genomic_DNA"/>
</dbReference>
<evidence type="ECO:0000259" key="4">
    <source>
        <dbReference type="Pfam" id="PF00561"/>
    </source>
</evidence>
<comment type="similarity">
    <text evidence="2">Belongs to the AB hydrolase superfamily. Bacterial non-heme haloperoxidase / perhydrolase family.</text>
</comment>
<reference evidence="5 6" key="1">
    <citation type="submission" date="2018-03" db="EMBL/GenBank/DDBJ databases">
        <title>Comparative analysis of microorganisms from saline springs in Andes Mountain Range, Colombia.</title>
        <authorList>
            <person name="Rubin E."/>
        </authorList>
    </citation>
    <scope>NUCLEOTIDE SEQUENCE [LARGE SCALE GENOMIC DNA]</scope>
    <source>
        <strain evidence="5 6">CG 35</strain>
    </source>
</reference>
<proteinExistence type="inferred from homology"/>
<keyword evidence="1" id="KW-0575">Peroxidase</keyword>
<evidence type="ECO:0000256" key="1">
    <source>
        <dbReference type="ARBA" id="ARBA00022559"/>
    </source>
</evidence>
<feature type="region of interest" description="Disordered" evidence="3">
    <location>
        <begin position="283"/>
        <end position="304"/>
    </location>
</feature>
<sequence length="304" mass="33144">MGYINVGDENSTPIHLYYEDQGDGQPIILIHGYPLNGHSWEKQTRELLGDGYRVITYDRRGFGNSSKVGSGYDYDTFAADLNTVMTTLDLRDAVLVGFSMGTGELARYVSRYGHDRVAKLAFLASLEPFLVARDDNPEGVPQEVFDGIEAAAKGDRYAWYTQFFSDFYNLDETLGSRISQEAVTGSWNVAVASAPVAAYAVVSSWIEDFRQDVEAVRASGKPVLILHGTADNILPIDATARRFREAVPSAEYIEIEGAPHGLLWTHADDVNAALRSFLVGPSSATSEASEGSEESKSAQLPAQG</sequence>
<dbReference type="RefSeq" id="WP_106123168.1">
    <property type="nucleotide sequence ID" value="NZ_PVTY01000009.1"/>
</dbReference>
<name>A0A2T0YJ85_9MICC</name>
<feature type="domain" description="AB hydrolase-1" evidence="4">
    <location>
        <begin position="26"/>
        <end position="267"/>
    </location>
</feature>
<dbReference type="InterPro" id="IPR029058">
    <property type="entry name" value="AB_hydrolase_fold"/>
</dbReference>
<evidence type="ECO:0000256" key="2">
    <source>
        <dbReference type="ARBA" id="ARBA00038128"/>
    </source>
</evidence>
<protein>
    <submittedName>
        <fullName evidence="5">Pimeloyl-ACP methyl ester carboxylesterase</fullName>
    </submittedName>
</protein>
<dbReference type="Proteomes" id="UP000238217">
    <property type="component" value="Unassembled WGS sequence"/>
</dbReference>
<keyword evidence="6" id="KW-1185">Reference proteome</keyword>
<dbReference type="PANTHER" id="PTHR43433:SF4">
    <property type="entry name" value="NON-HEME CHLOROPEROXIDASE-RELATED"/>
    <property type="match status" value="1"/>
</dbReference>
<comment type="caution">
    <text evidence="5">The sequence shown here is derived from an EMBL/GenBank/DDBJ whole genome shotgun (WGS) entry which is preliminary data.</text>
</comment>
<dbReference type="AlphaFoldDB" id="A0A2T0YJ85"/>
<gene>
    <name evidence="5" type="ORF">BCL67_109183</name>
</gene>
<accession>A0A2T0YJ85</accession>
<evidence type="ECO:0000256" key="3">
    <source>
        <dbReference type="SAM" id="MobiDB-lite"/>
    </source>
</evidence>
<dbReference type="PRINTS" id="PR00111">
    <property type="entry name" value="ABHYDROLASE"/>
</dbReference>
<dbReference type="FunFam" id="3.40.50.1820:FF:000205">
    <property type="entry name" value="Non-haem bromoperoxidase BPO-A2"/>
    <property type="match status" value="1"/>
</dbReference>
<dbReference type="Gene3D" id="3.40.50.1820">
    <property type="entry name" value="alpha/beta hydrolase"/>
    <property type="match status" value="1"/>
</dbReference>
<dbReference type="Pfam" id="PF00561">
    <property type="entry name" value="Abhydrolase_1"/>
    <property type="match status" value="1"/>
</dbReference>
<dbReference type="InterPro" id="IPR050471">
    <property type="entry name" value="AB_hydrolase"/>
</dbReference>
<dbReference type="OrthoDB" id="9785847at2"/>
<keyword evidence="1" id="KW-0560">Oxidoreductase</keyword>
<evidence type="ECO:0000313" key="5">
    <source>
        <dbReference type="EMBL" id="PRZ15261.1"/>
    </source>
</evidence>
<dbReference type="InterPro" id="IPR000639">
    <property type="entry name" value="Epox_hydrolase-like"/>
</dbReference>
<dbReference type="InterPro" id="IPR000073">
    <property type="entry name" value="AB_hydrolase_1"/>
</dbReference>
<dbReference type="PANTHER" id="PTHR43433">
    <property type="entry name" value="HYDROLASE, ALPHA/BETA FOLD FAMILY PROTEIN"/>
    <property type="match status" value="1"/>
</dbReference>